<name>A0A8B6CQG0_MYTGA</name>
<comment type="caution">
    <text evidence="1">The sequence shown here is derived from an EMBL/GenBank/DDBJ whole genome shotgun (WGS) entry which is preliminary data.</text>
</comment>
<dbReference type="OrthoDB" id="6138802at2759"/>
<dbReference type="PANTHER" id="PTHR47018">
    <property type="entry name" value="CXC DOMAIN-CONTAINING PROTEIN-RELATED"/>
    <property type="match status" value="1"/>
</dbReference>
<keyword evidence="2" id="KW-1185">Reference proteome</keyword>
<sequence length="163" mass="18518">MTLKTWNIPEQLSTLVKPRQISMHLKYQFTVTMFQEEAKSIAMMRHSMNKAKQCVQFLNSGQIPVITGDQPLYALAKSVQWNWPNRFSEEQIVVLFGDLHIEIAALRTIGDWLDNSGWTSALSQANIASSGTADSFLRASHVSRTRHAHEVTARALYIIMQRS</sequence>
<dbReference type="PANTHER" id="PTHR47018:SF1">
    <property type="entry name" value="TESMIN_TSO1-LIKE CXC DOMAIN-CONTAINING PROTEIN"/>
    <property type="match status" value="1"/>
</dbReference>
<reference evidence="1" key="1">
    <citation type="submission" date="2018-11" db="EMBL/GenBank/DDBJ databases">
        <authorList>
            <person name="Alioto T."/>
            <person name="Alioto T."/>
        </authorList>
    </citation>
    <scope>NUCLEOTIDE SEQUENCE</scope>
</reference>
<dbReference type="EMBL" id="UYJE01002236">
    <property type="protein sequence ID" value="VDI08813.1"/>
    <property type="molecule type" value="Genomic_DNA"/>
</dbReference>
<evidence type="ECO:0000313" key="2">
    <source>
        <dbReference type="Proteomes" id="UP000596742"/>
    </source>
</evidence>
<gene>
    <name evidence="1" type="ORF">MGAL_10B091806</name>
</gene>
<accession>A0A8B6CQG0</accession>
<dbReference type="AlphaFoldDB" id="A0A8B6CQG0"/>
<proteinExistence type="predicted"/>
<evidence type="ECO:0000313" key="1">
    <source>
        <dbReference type="EMBL" id="VDI08813.1"/>
    </source>
</evidence>
<organism evidence="1 2">
    <name type="scientific">Mytilus galloprovincialis</name>
    <name type="common">Mediterranean mussel</name>
    <dbReference type="NCBI Taxonomy" id="29158"/>
    <lineage>
        <taxon>Eukaryota</taxon>
        <taxon>Metazoa</taxon>
        <taxon>Spiralia</taxon>
        <taxon>Lophotrochozoa</taxon>
        <taxon>Mollusca</taxon>
        <taxon>Bivalvia</taxon>
        <taxon>Autobranchia</taxon>
        <taxon>Pteriomorphia</taxon>
        <taxon>Mytilida</taxon>
        <taxon>Mytiloidea</taxon>
        <taxon>Mytilidae</taxon>
        <taxon>Mytilinae</taxon>
        <taxon>Mytilus</taxon>
    </lineage>
</organism>
<protein>
    <submittedName>
        <fullName evidence="1">Uncharacterized protein</fullName>
    </submittedName>
</protein>
<dbReference type="Proteomes" id="UP000596742">
    <property type="component" value="Unassembled WGS sequence"/>
</dbReference>